<name>A0A4C1UTW9_EUMVA</name>
<protein>
    <submittedName>
        <fullName evidence="1">Uncharacterized protein</fullName>
    </submittedName>
</protein>
<organism evidence="1 2">
    <name type="scientific">Eumeta variegata</name>
    <name type="common">Bagworm moth</name>
    <name type="synonym">Eumeta japonica</name>
    <dbReference type="NCBI Taxonomy" id="151549"/>
    <lineage>
        <taxon>Eukaryota</taxon>
        <taxon>Metazoa</taxon>
        <taxon>Ecdysozoa</taxon>
        <taxon>Arthropoda</taxon>
        <taxon>Hexapoda</taxon>
        <taxon>Insecta</taxon>
        <taxon>Pterygota</taxon>
        <taxon>Neoptera</taxon>
        <taxon>Endopterygota</taxon>
        <taxon>Lepidoptera</taxon>
        <taxon>Glossata</taxon>
        <taxon>Ditrysia</taxon>
        <taxon>Tineoidea</taxon>
        <taxon>Psychidae</taxon>
        <taxon>Oiketicinae</taxon>
        <taxon>Eumeta</taxon>
    </lineage>
</organism>
<dbReference type="Proteomes" id="UP000299102">
    <property type="component" value="Unassembled WGS sequence"/>
</dbReference>
<dbReference type="AlphaFoldDB" id="A0A4C1UTW9"/>
<sequence>MRGAVVCLRNRRARCTTGGRTPLDCRLSKRALTKGIRTIYAAVRRNATSKGGHVQRTTAPLTHKRTASVSKRHANIVTMGHKRAITDSAVVVPPSFPSSAFTPPLQCPSRI</sequence>
<dbReference type="EMBL" id="BGZK01000220">
    <property type="protein sequence ID" value="GBP29442.1"/>
    <property type="molecule type" value="Genomic_DNA"/>
</dbReference>
<evidence type="ECO:0000313" key="2">
    <source>
        <dbReference type="Proteomes" id="UP000299102"/>
    </source>
</evidence>
<evidence type="ECO:0000313" key="1">
    <source>
        <dbReference type="EMBL" id="GBP29442.1"/>
    </source>
</evidence>
<proteinExistence type="predicted"/>
<reference evidence="1 2" key="1">
    <citation type="journal article" date="2019" name="Commun. Biol.">
        <title>The bagworm genome reveals a unique fibroin gene that provides high tensile strength.</title>
        <authorList>
            <person name="Kono N."/>
            <person name="Nakamura H."/>
            <person name="Ohtoshi R."/>
            <person name="Tomita M."/>
            <person name="Numata K."/>
            <person name="Arakawa K."/>
        </authorList>
    </citation>
    <scope>NUCLEOTIDE SEQUENCE [LARGE SCALE GENOMIC DNA]</scope>
</reference>
<accession>A0A4C1UTW9</accession>
<gene>
    <name evidence="1" type="ORF">EVAR_22054_1</name>
</gene>
<comment type="caution">
    <text evidence="1">The sequence shown here is derived from an EMBL/GenBank/DDBJ whole genome shotgun (WGS) entry which is preliminary data.</text>
</comment>
<keyword evidence="2" id="KW-1185">Reference proteome</keyword>